<dbReference type="GO" id="GO:0006310">
    <property type="term" value="P:DNA recombination"/>
    <property type="evidence" value="ECO:0007669"/>
    <property type="project" value="UniProtKB-KW"/>
</dbReference>
<feature type="non-terminal residue" evidence="2">
    <location>
        <position position="1"/>
    </location>
</feature>
<dbReference type="GO" id="GO:0015074">
    <property type="term" value="P:DNA integration"/>
    <property type="evidence" value="ECO:0007669"/>
    <property type="project" value="InterPro"/>
</dbReference>
<protein>
    <recommendedName>
        <fullName evidence="4">Tyr recombinase domain-containing protein</fullName>
    </recommendedName>
</protein>
<proteinExistence type="predicted"/>
<dbReference type="AlphaFoldDB" id="A0AAV8VJD3"/>
<keyword evidence="1" id="KW-0233">DNA recombination</keyword>
<sequence>FLPSRSNKQTYSKTDIILNQICRKSDGFKSKKSKILTSKNINDFLEHAPDDKYLFMKVALIIGISGACRKQELRNIKPSDIQDTGKNLIINIRDSKTKRQRSFVVSEYFYPN</sequence>
<comment type="caution">
    <text evidence="2">The sequence shown here is derived from an EMBL/GenBank/DDBJ whole genome shotgun (WGS) entry which is preliminary data.</text>
</comment>
<evidence type="ECO:0000313" key="3">
    <source>
        <dbReference type="Proteomes" id="UP001159042"/>
    </source>
</evidence>
<dbReference type="Gene3D" id="1.10.443.10">
    <property type="entry name" value="Intergrase catalytic core"/>
    <property type="match status" value="1"/>
</dbReference>
<evidence type="ECO:0008006" key="4">
    <source>
        <dbReference type="Google" id="ProtNLM"/>
    </source>
</evidence>
<organism evidence="2 3">
    <name type="scientific">Exocentrus adspersus</name>
    <dbReference type="NCBI Taxonomy" id="1586481"/>
    <lineage>
        <taxon>Eukaryota</taxon>
        <taxon>Metazoa</taxon>
        <taxon>Ecdysozoa</taxon>
        <taxon>Arthropoda</taxon>
        <taxon>Hexapoda</taxon>
        <taxon>Insecta</taxon>
        <taxon>Pterygota</taxon>
        <taxon>Neoptera</taxon>
        <taxon>Endopterygota</taxon>
        <taxon>Coleoptera</taxon>
        <taxon>Polyphaga</taxon>
        <taxon>Cucujiformia</taxon>
        <taxon>Chrysomeloidea</taxon>
        <taxon>Cerambycidae</taxon>
        <taxon>Lamiinae</taxon>
        <taxon>Acanthocinini</taxon>
        <taxon>Exocentrus</taxon>
    </lineage>
</organism>
<name>A0AAV8VJD3_9CUCU</name>
<dbReference type="InterPro" id="IPR013762">
    <property type="entry name" value="Integrase-like_cat_sf"/>
</dbReference>
<evidence type="ECO:0000313" key="2">
    <source>
        <dbReference type="EMBL" id="KAJ8914288.1"/>
    </source>
</evidence>
<evidence type="ECO:0000256" key="1">
    <source>
        <dbReference type="ARBA" id="ARBA00023172"/>
    </source>
</evidence>
<gene>
    <name evidence="2" type="ORF">NQ315_011023</name>
</gene>
<dbReference type="GO" id="GO:0003677">
    <property type="term" value="F:DNA binding"/>
    <property type="evidence" value="ECO:0007669"/>
    <property type="project" value="InterPro"/>
</dbReference>
<dbReference type="Proteomes" id="UP001159042">
    <property type="component" value="Unassembled WGS sequence"/>
</dbReference>
<reference evidence="2 3" key="1">
    <citation type="journal article" date="2023" name="Insect Mol. Biol.">
        <title>Genome sequencing provides insights into the evolution of gene families encoding plant cell wall-degrading enzymes in longhorned beetles.</title>
        <authorList>
            <person name="Shin N.R."/>
            <person name="Okamura Y."/>
            <person name="Kirsch R."/>
            <person name="Pauchet Y."/>
        </authorList>
    </citation>
    <scope>NUCLEOTIDE SEQUENCE [LARGE SCALE GENOMIC DNA]</scope>
    <source>
        <strain evidence="2">EAD_L_NR</strain>
    </source>
</reference>
<accession>A0AAV8VJD3</accession>
<dbReference type="SUPFAM" id="SSF56349">
    <property type="entry name" value="DNA breaking-rejoining enzymes"/>
    <property type="match status" value="1"/>
</dbReference>
<keyword evidence="3" id="KW-1185">Reference proteome</keyword>
<dbReference type="InterPro" id="IPR011010">
    <property type="entry name" value="DNA_brk_join_enz"/>
</dbReference>
<dbReference type="EMBL" id="JANEYG010000075">
    <property type="protein sequence ID" value="KAJ8914288.1"/>
    <property type="molecule type" value="Genomic_DNA"/>
</dbReference>